<keyword evidence="3 5" id="KW-0371">Homeobox</keyword>
<evidence type="ECO:0000256" key="3">
    <source>
        <dbReference type="ARBA" id="ARBA00023155"/>
    </source>
</evidence>
<feature type="region of interest" description="Disordered" evidence="7">
    <location>
        <begin position="25"/>
        <end position="44"/>
    </location>
</feature>
<dbReference type="SMART" id="SM00389">
    <property type="entry name" value="HOX"/>
    <property type="match status" value="1"/>
</dbReference>
<dbReference type="InterPro" id="IPR050877">
    <property type="entry name" value="EMX-VAX-Noto_Homeobox_TFs"/>
</dbReference>
<dbReference type="GO" id="GO:0030182">
    <property type="term" value="P:neuron differentiation"/>
    <property type="evidence" value="ECO:0007669"/>
    <property type="project" value="TreeGrafter"/>
</dbReference>
<sequence>MKPILPVPKHASNGFSIDSLIHKETRSTQGTEPQHSITSSFSSGLSSSAQDAALIAGRIPPLHPALPPHVRNLLLAEQSQLNPNDLLALQRSAAWAFQNTMAPGVTSLGRTLPPPTVSSLHPFYPGLLGASRDPTNMYPWMLARHPQGLFGLPFGHQDPSFYFHPYRKPKRIRTAFSPSQLLKLEHAFEKNHYVVGQERKDLAAKLGLTETQVKVWFQNRRTKFKRVKSDDDEPQDDAEGQQQDDINVTDYHEGASESESEENE</sequence>
<comment type="caution">
    <text evidence="9">The sequence shown here is derived from an EMBL/GenBank/DDBJ whole genome shotgun (WGS) entry which is preliminary data.</text>
</comment>
<accession>A0A210QF34</accession>
<keyword evidence="4 5" id="KW-0539">Nucleus</keyword>
<feature type="DNA-binding region" description="Homeobox" evidence="5">
    <location>
        <begin position="169"/>
        <end position="228"/>
    </location>
</feature>
<evidence type="ECO:0000259" key="8">
    <source>
        <dbReference type="PROSITE" id="PS50071"/>
    </source>
</evidence>
<dbReference type="PRINTS" id="PR00031">
    <property type="entry name" value="HTHREPRESSR"/>
</dbReference>
<feature type="region of interest" description="Disordered" evidence="7">
    <location>
        <begin position="225"/>
        <end position="264"/>
    </location>
</feature>
<dbReference type="InterPro" id="IPR000047">
    <property type="entry name" value="HTH_motif"/>
</dbReference>
<keyword evidence="10" id="KW-1185">Reference proteome</keyword>
<feature type="compositionally biased region" description="Acidic residues" evidence="7">
    <location>
        <begin position="230"/>
        <end position="239"/>
    </location>
</feature>
<dbReference type="EMBL" id="NEDP02003945">
    <property type="protein sequence ID" value="OWF47345.1"/>
    <property type="molecule type" value="Genomic_DNA"/>
</dbReference>
<dbReference type="PROSITE" id="PS50071">
    <property type="entry name" value="HOMEOBOX_2"/>
    <property type="match status" value="1"/>
</dbReference>
<dbReference type="InterPro" id="IPR020479">
    <property type="entry name" value="HD_metazoa"/>
</dbReference>
<dbReference type="Proteomes" id="UP000242188">
    <property type="component" value="Unassembled WGS sequence"/>
</dbReference>
<evidence type="ECO:0000256" key="7">
    <source>
        <dbReference type="SAM" id="MobiDB-lite"/>
    </source>
</evidence>
<evidence type="ECO:0000256" key="5">
    <source>
        <dbReference type="PROSITE-ProRule" id="PRU00108"/>
    </source>
</evidence>
<evidence type="ECO:0000256" key="6">
    <source>
        <dbReference type="RuleBase" id="RU000682"/>
    </source>
</evidence>
<dbReference type="PANTHER" id="PTHR24339:SF28">
    <property type="entry name" value="E5-RELATED"/>
    <property type="match status" value="1"/>
</dbReference>
<feature type="domain" description="Homeobox" evidence="8">
    <location>
        <begin position="167"/>
        <end position="227"/>
    </location>
</feature>
<evidence type="ECO:0000313" key="10">
    <source>
        <dbReference type="Proteomes" id="UP000242188"/>
    </source>
</evidence>
<reference evidence="9 10" key="1">
    <citation type="journal article" date="2017" name="Nat. Ecol. Evol.">
        <title>Scallop genome provides insights into evolution of bilaterian karyotype and development.</title>
        <authorList>
            <person name="Wang S."/>
            <person name="Zhang J."/>
            <person name="Jiao W."/>
            <person name="Li J."/>
            <person name="Xun X."/>
            <person name="Sun Y."/>
            <person name="Guo X."/>
            <person name="Huan P."/>
            <person name="Dong B."/>
            <person name="Zhang L."/>
            <person name="Hu X."/>
            <person name="Sun X."/>
            <person name="Wang J."/>
            <person name="Zhao C."/>
            <person name="Wang Y."/>
            <person name="Wang D."/>
            <person name="Huang X."/>
            <person name="Wang R."/>
            <person name="Lv J."/>
            <person name="Li Y."/>
            <person name="Zhang Z."/>
            <person name="Liu B."/>
            <person name="Lu W."/>
            <person name="Hui Y."/>
            <person name="Liang J."/>
            <person name="Zhou Z."/>
            <person name="Hou R."/>
            <person name="Li X."/>
            <person name="Liu Y."/>
            <person name="Li H."/>
            <person name="Ning X."/>
            <person name="Lin Y."/>
            <person name="Zhao L."/>
            <person name="Xing Q."/>
            <person name="Dou J."/>
            <person name="Li Y."/>
            <person name="Mao J."/>
            <person name="Guo H."/>
            <person name="Dou H."/>
            <person name="Li T."/>
            <person name="Mu C."/>
            <person name="Jiang W."/>
            <person name="Fu Q."/>
            <person name="Fu X."/>
            <person name="Miao Y."/>
            <person name="Liu J."/>
            <person name="Yu Q."/>
            <person name="Li R."/>
            <person name="Liao H."/>
            <person name="Li X."/>
            <person name="Kong Y."/>
            <person name="Jiang Z."/>
            <person name="Chourrout D."/>
            <person name="Li R."/>
            <person name="Bao Z."/>
        </authorList>
    </citation>
    <scope>NUCLEOTIDE SEQUENCE [LARGE SCALE GENOMIC DNA]</scope>
    <source>
        <strain evidence="9 10">PY_sf001</strain>
    </source>
</reference>
<organism evidence="9 10">
    <name type="scientific">Mizuhopecten yessoensis</name>
    <name type="common">Japanese scallop</name>
    <name type="synonym">Patinopecten yessoensis</name>
    <dbReference type="NCBI Taxonomy" id="6573"/>
    <lineage>
        <taxon>Eukaryota</taxon>
        <taxon>Metazoa</taxon>
        <taxon>Spiralia</taxon>
        <taxon>Lophotrochozoa</taxon>
        <taxon>Mollusca</taxon>
        <taxon>Bivalvia</taxon>
        <taxon>Autobranchia</taxon>
        <taxon>Pteriomorphia</taxon>
        <taxon>Pectinida</taxon>
        <taxon>Pectinoidea</taxon>
        <taxon>Pectinidae</taxon>
        <taxon>Mizuhopecten</taxon>
    </lineage>
</organism>
<dbReference type="CDD" id="cd00086">
    <property type="entry name" value="homeodomain"/>
    <property type="match status" value="1"/>
</dbReference>
<dbReference type="PROSITE" id="PS00027">
    <property type="entry name" value="HOMEOBOX_1"/>
    <property type="match status" value="1"/>
</dbReference>
<keyword evidence="2 5" id="KW-0238">DNA-binding</keyword>
<dbReference type="GO" id="GO:0007420">
    <property type="term" value="P:brain development"/>
    <property type="evidence" value="ECO:0007669"/>
    <property type="project" value="TreeGrafter"/>
</dbReference>
<dbReference type="InterPro" id="IPR001356">
    <property type="entry name" value="HD"/>
</dbReference>
<dbReference type="OrthoDB" id="6159439at2759"/>
<dbReference type="SUPFAM" id="SSF46689">
    <property type="entry name" value="Homeodomain-like"/>
    <property type="match status" value="1"/>
</dbReference>
<dbReference type="Pfam" id="PF00046">
    <property type="entry name" value="Homeodomain"/>
    <property type="match status" value="1"/>
</dbReference>
<protein>
    <submittedName>
        <fullName evidence="9">Homeotic protein empty spiracle</fullName>
    </submittedName>
</protein>
<evidence type="ECO:0000256" key="2">
    <source>
        <dbReference type="ARBA" id="ARBA00023125"/>
    </source>
</evidence>
<dbReference type="GO" id="GO:0000981">
    <property type="term" value="F:DNA-binding transcription factor activity, RNA polymerase II-specific"/>
    <property type="evidence" value="ECO:0007669"/>
    <property type="project" value="InterPro"/>
</dbReference>
<dbReference type="FunFam" id="1.10.10.60:FF:000081">
    <property type="entry name" value="Empty spiracles homeobox 2"/>
    <property type="match status" value="1"/>
</dbReference>
<dbReference type="GO" id="GO:0005634">
    <property type="term" value="C:nucleus"/>
    <property type="evidence" value="ECO:0007669"/>
    <property type="project" value="UniProtKB-SubCell"/>
</dbReference>
<dbReference type="InterPro" id="IPR009057">
    <property type="entry name" value="Homeodomain-like_sf"/>
</dbReference>
<dbReference type="GO" id="GO:0000978">
    <property type="term" value="F:RNA polymerase II cis-regulatory region sequence-specific DNA binding"/>
    <property type="evidence" value="ECO:0007669"/>
    <property type="project" value="TreeGrafter"/>
</dbReference>
<dbReference type="PANTHER" id="PTHR24339">
    <property type="entry name" value="HOMEOBOX PROTEIN EMX-RELATED"/>
    <property type="match status" value="1"/>
</dbReference>
<evidence type="ECO:0000256" key="1">
    <source>
        <dbReference type="ARBA" id="ARBA00004123"/>
    </source>
</evidence>
<evidence type="ECO:0000313" key="9">
    <source>
        <dbReference type="EMBL" id="OWF47345.1"/>
    </source>
</evidence>
<dbReference type="InterPro" id="IPR017970">
    <property type="entry name" value="Homeobox_CS"/>
</dbReference>
<name>A0A210QF34_MIZYE</name>
<gene>
    <name evidence="9" type="ORF">KP79_PYT17618</name>
</gene>
<evidence type="ECO:0000256" key="4">
    <source>
        <dbReference type="ARBA" id="ARBA00023242"/>
    </source>
</evidence>
<dbReference type="Gene3D" id="1.10.10.60">
    <property type="entry name" value="Homeodomain-like"/>
    <property type="match status" value="1"/>
</dbReference>
<comment type="subcellular location">
    <subcellularLocation>
        <location evidence="1 5 6">Nucleus</location>
    </subcellularLocation>
</comment>
<dbReference type="PRINTS" id="PR00024">
    <property type="entry name" value="HOMEOBOX"/>
</dbReference>
<dbReference type="AlphaFoldDB" id="A0A210QF34"/>
<proteinExistence type="predicted"/>